<keyword evidence="15" id="KW-0732">Signal</keyword>
<evidence type="ECO:0000256" key="11">
    <source>
        <dbReference type="PIRNR" id="PIRNR005096"/>
    </source>
</evidence>
<keyword evidence="9 11" id="KW-0413">Isomerase</keyword>
<dbReference type="InterPro" id="IPR011013">
    <property type="entry name" value="Gal_mutarotase_sf_dom"/>
</dbReference>
<feature type="signal peptide" evidence="15">
    <location>
        <begin position="1"/>
        <end position="33"/>
    </location>
</feature>
<evidence type="ECO:0000256" key="6">
    <source>
        <dbReference type="ARBA" id="ARBA00022490"/>
    </source>
</evidence>
<dbReference type="GO" id="GO:0033499">
    <property type="term" value="P:galactose catabolic process via UDP-galactose, Leloir pathway"/>
    <property type="evidence" value="ECO:0007669"/>
    <property type="project" value="TreeGrafter"/>
</dbReference>
<feature type="binding site" evidence="14">
    <location>
        <begin position="226"/>
        <end position="228"/>
    </location>
    <ligand>
        <name>beta-D-galactose</name>
        <dbReference type="ChEBI" id="CHEBI:27667"/>
    </ligand>
</feature>
<dbReference type="NCBIfam" id="NF008277">
    <property type="entry name" value="PRK11055.1"/>
    <property type="match status" value="1"/>
</dbReference>
<feature type="chain" id="PRO_5001940095" description="Aldose 1-epimerase" evidence="15">
    <location>
        <begin position="34"/>
        <end position="397"/>
    </location>
</feature>
<evidence type="ECO:0000313" key="16">
    <source>
        <dbReference type="EMBL" id="KGE89326.1"/>
    </source>
</evidence>
<evidence type="ECO:0000256" key="7">
    <source>
        <dbReference type="ARBA" id="ARBA00022553"/>
    </source>
</evidence>
<dbReference type="InterPro" id="IPR008183">
    <property type="entry name" value="Aldose_1/G6P_1-epimerase"/>
</dbReference>
<dbReference type="PIRSF" id="PIRSF005096">
    <property type="entry name" value="GALM"/>
    <property type="match status" value="1"/>
</dbReference>
<evidence type="ECO:0000256" key="4">
    <source>
        <dbReference type="ARBA" id="ARBA00006206"/>
    </source>
</evidence>
<dbReference type="FunFam" id="2.70.98.10:FF:000003">
    <property type="entry name" value="Aldose 1-epimerase"/>
    <property type="match status" value="1"/>
</dbReference>
<keyword evidence="7" id="KW-0597">Phosphoprotein</keyword>
<evidence type="ECO:0000256" key="1">
    <source>
        <dbReference type="ARBA" id="ARBA00001913"/>
    </source>
</evidence>
<gene>
    <name evidence="16" type="ORF">IX84_03100</name>
</gene>
<dbReference type="GO" id="GO:0004034">
    <property type="term" value="F:aldose 1-epimerase activity"/>
    <property type="evidence" value="ECO:0007669"/>
    <property type="project" value="UniProtKB-EC"/>
</dbReference>
<dbReference type="Gene3D" id="2.70.98.10">
    <property type="match status" value="1"/>
</dbReference>
<dbReference type="PANTHER" id="PTHR10091">
    <property type="entry name" value="ALDOSE-1-EPIMERASE"/>
    <property type="match status" value="1"/>
</dbReference>
<dbReference type="CDD" id="cd09019">
    <property type="entry name" value="galactose_mutarotase_like"/>
    <property type="match status" value="1"/>
</dbReference>
<dbReference type="EC" id="5.1.3.3" evidence="11"/>
<dbReference type="AlphaFoldDB" id="A0A098SB22"/>
<keyword evidence="8" id="KW-0106">Calcium</keyword>
<feature type="active site" description="Proton donor" evidence="12">
    <location>
        <position position="226"/>
    </location>
</feature>
<comment type="cofactor">
    <cofactor evidence="1">
        <name>Ca(2+)</name>
        <dbReference type="ChEBI" id="CHEBI:29108"/>
    </cofactor>
</comment>
<keyword evidence="10 11" id="KW-0119">Carbohydrate metabolism</keyword>
<evidence type="ECO:0000256" key="9">
    <source>
        <dbReference type="ARBA" id="ARBA00023235"/>
    </source>
</evidence>
<dbReference type="PANTHER" id="PTHR10091:SF0">
    <property type="entry name" value="GALACTOSE MUTAROTASE"/>
    <property type="match status" value="1"/>
</dbReference>
<evidence type="ECO:0000256" key="10">
    <source>
        <dbReference type="ARBA" id="ARBA00023277"/>
    </source>
</evidence>
<evidence type="ECO:0000313" key="17">
    <source>
        <dbReference type="Proteomes" id="UP000029736"/>
    </source>
</evidence>
<evidence type="ECO:0000256" key="13">
    <source>
        <dbReference type="PIRSR" id="PIRSR005096-2"/>
    </source>
</evidence>
<dbReference type="PROSITE" id="PS51257">
    <property type="entry name" value="PROKAR_LIPOPROTEIN"/>
    <property type="match status" value="1"/>
</dbReference>
<reference evidence="16 17" key="1">
    <citation type="journal article" date="2014" name="Int. J. Syst. Evol. Microbiol.">
        <title>Phaeodactylibacter xiamenensis gen. nov., sp. nov., a member of the family Saprospiraceae isolated from the marine alga Phaeodactylum tricornutum.</title>
        <authorList>
            <person name="Chen Z.Jr."/>
            <person name="Lei X."/>
            <person name="Lai Q."/>
            <person name="Li Y."/>
            <person name="Zhang B."/>
            <person name="Zhang J."/>
            <person name="Zhang H."/>
            <person name="Yang L."/>
            <person name="Zheng W."/>
            <person name="Tian Y."/>
            <person name="Yu Z."/>
            <person name="Xu H.Jr."/>
            <person name="Zheng T."/>
        </authorList>
    </citation>
    <scope>NUCLEOTIDE SEQUENCE [LARGE SCALE GENOMIC DNA]</scope>
    <source>
        <strain evidence="16 17">KD52</strain>
    </source>
</reference>
<feature type="binding site" evidence="13">
    <location>
        <position position="298"/>
    </location>
    <ligand>
        <name>beta-D-galactose</name>
        <dbReference type="ChEBI" id="CHEBI:27667"/>
    </ligand>
</feature>
<dbReference type="EMBL" id="JPOS01000010">
    <property type="protein sequence ID" value="KGE89326.1"/>
    <property type="molecule type" value="Genomic_DNA"/>
</dbReference>
<evidence type="ECO:0000256" key="3">
    <source>
        <dbReference type="ARBA" id="ARBA00005028"/>
    </source>
</evidence>
<comment type="subcellular location">
    <subcellularLocation>
        <location evidence="2">Cytoplasm</location>
    </subcellularLocation>
</comment>
<dbReference type="SUPFAM" id="SSF74650">
    <property type="entry name" value="Galactose mutarotase-like"/>
    <property type="match status" value="1"/>
</dbReference>
<protein>
    <recommendedName>
        <fullName evidence="11">Aldose 1-epimerase</fullName>
        <ecNumber evidence="11">5.1.3.3</ecNumber>
    </recommendedName>
</protein>
<evidence type="ECO:0000256" key="5">
    <source>
        <dbReference type="ARBA" id="ARBA00011245"/>
    </source>
</evidence>
<comment type="subunit">
    <text evidence="5">Monomer.</text>
</comment>
<evidence type="ECO:0000256" key="2">
    <source>
        <dbReference type="ARBA" id="ARBA00004496"/>
    </source>
</evidence>
<accession>A0A098SB22</accession>
<feature type="binding site" evidence="14">
    <location>
        <begin position="126"/>
        <end position="127"/>
    </location>
    <ligand>
        <name>beta-D-galactose</name>
        <dbReference type="ChEBI" id="CHEBI:27667"/>
    </ligand>
</feature>
<comment type="caution">
    <text evidence="16">The sequence shown here is derived from an EMBL/GenBank/DDBJ whole genome shotgun (WGS) entry which is preliminary data.</text>
</comment>
<dbReference type="GO" id="GO:0006006">
    <property type="term" value="P:glucose metabolic process"/>
    <property type="evidence" value="ECO:0007669"/>
    <property type="project" value="TreeGrafter"/>
</dbReference>
<dbReference type="GO" id="GO:0005737">
    <property type="term" value="C:cytoplasm"/>
    <property type="evidence" value="ECO:0007669"/>
    <property type="project" value="UniProtKB-SubCell"/>
</dbReference>
<dbReference type="InterPro" id="IPR014718">
    <property type="entry name" value="GH-type_carb-bd"/>
</dbReference>
<evidence type="ECO:0000256" key="8">
    <source>
        <dbReference type="ARBA" id="ARBA00022837"/>
    </source>
</evidence>
<keyword evidence="17" id="KW-1185">Reference proteome</keyword>
<dbReference type="InterPro" id="IPR047215">
    <property type="entry name" value="Galactose_mutarotase-like"/>
</dbReference>
<sequence>MFMKKKGLFLPFAGILFLFAALLSSCGSNPESAESTATESEAAEPPVMITSQAYGQLEDGRTVDQYQLKNANGMAVEVITYGGIITSWTAPDKTGAYENVVLGYDSLSQYLANNPYFGAIIGRYGNRIAKGQFALEGITYELATNDGPNHLHGGLKGFDKVLWSADTATTVEGASLILRYESADMEEGYPGNLSVQVTYTLTPDDALQVDYEATTDKATIVNLTQHSYFNLSGDFSQTILDHELMIAADQYLPVDATLIPTGELAPVEGTPFDFREAKAIGRDIGADHPQLELGKGYDHCWVLNEQGSMRRVASAYHPGTGRQLEVFTDEPGIQFYSGNFLDGTLPMPGGGTYGHRTGFCLETQHYPDSPNQKDFPSVVLRPGETYETRTTFKFSTK</sequence>
<name>A0A098SB22_9BACT</name>
<comment type="similarity">
    <text evidence="4 11">Belongs to the aldose epimerase family.</text>
</comment>
<dbReference type="GO" id="GO:0030246">
    <property type="term" value="F:carbohydrate binding"/>
    <property type="evidence" value="ECO:0007669"/>
    <property type="project" value="InterPro"/>
</dbReference>
<feature type="active site" description="Proton acceptor" evidence="12">
    <location>
        <position position="362"/>
    </location>
</feature>
<evidence type="ECO:0000256" key="14">
    <source>
        <dbReference type="PIRSR" id="PIRSR005096-3"/>
    </source>
</evidence>
<dbReference type="Proteomes" id="UP000029736">
    <property type="component" value="Unassembled WGS sequence"/>
</dbReference>
<proteinExistence type="inferred from homology"/>
<evidence type="ECO:0000256" key="12">
    <source>
        <dbReference type="PIRSR" id="PIRSR005096-1"/>
    </source>
</evidence>
<keyword evidence="6" id="KW-0963">Cytoplasm</keyword>
<dbReference type="Pfam" id="PF01263">
    <property type="entry name" value="Aldose_epim"/>
    <property type="match status" value="1"/>
</dbReference>
<dbReference type="InterPro" id="IPR015443">
    <property type="entry name" value="Aldose_1-epimerase"/>
</dbReference>
<dbReference type="STRING" id="1524460.IX84_03100"/>
<comment type="catalytic activity">
    <reaction evidence="11">
        <text>alpha-D-glucose = beta-D-glucose</text>
        <dbReference type="Rhea" id="RHEA:10264"/>
        <dbReference type="ChEBI" id="CHEBI:15903"/>
        <dbReference type="ChEBI" id="CHEBI:17925"/>
        <dbReference type="EC" id="5.1.3.3"/>
    </reaction>
</comment>
<organism evidence="16 17">
    <name type="scientific">Phaeodactylibacter xiamenensis</name>
    <dbReference type="NCBI Taxonomy" id="1524460"/>
    <lineage>
        <taxon>Bacteria</taxon>
        <taxon>Pseudomonadati</taxon>
        <taxon>Bacteroidota</taxon>
        <taxon>Saprospiria</taxon>
        <taxon>Saprospirales</taxon>
        <taxon>Haliscomenobacteraceae</taxon>
        <taxon>Phaeodactylibacter</taxon>
    </lineage>
</organism>
<dbReference type="UniPathway" id="UPA00242"/>
<evidence type="ECO:0000256" key="15">
    <source>
        <dbReference type="SAM" id="SignalP"/>
    </source>
</evidence>
<comment type="pathway">
    <text evidence="3 11">Carbohydrate metabolism; hexose metabolism.</text>
</comment>